<accession>A0A843VI16</accession>
<dbReference type="AlphaFoldDB" id="A0A843VI16"/>
<sequence length="194" mass="21610">MVGRQKAPISATSGAPLPRQSWPATSATGPASAAVSDGREAEGADLRTLCERRFYAKACQRVQPCRRTSKFWKKRPEGIRGGDCGGGSISLFLLLVYGLGSGTGAQLKETTIKDDEDPLLEELQQKDIIHDDLPKEWRYKKDHLIDNIIEDPLNLCYFQITTCLILILSSSALKFMIFRRTKTPSHLILLKSEF</sequence>
<keyword evidence="3" id="KW-1185">Reference proteome</keyword>
<protein>
    <submittedName>
        <fullName evidence="2">Uncharacterized protein</fullName>
    </submittedName>
</protein>
<name>A0A843VI16_COLES</name>
<comment type="caution">
    <text evidence="2">The sequence shown here is derived from an EMBL/GenBank/DDBJ whole genome shotgun (WGS) entry which is preliminary data.</text>
</comment>
<evidence type="ECO:0000313" key="3">
    <source>
        <dbReference type="Proteomes" id="UP000652761"/>
    </source>
</evidence>
<dbReference type="EMBL" id="NMUH01002183">
    <property type="protein sequence ID" value="MQL98402.1"/>
    <property type="molecule type" value="Genomic_DNA"/>
</dbReference>
<gene>
    <name evidence="2" type="ORF">Taro_031116</name>
</gene>
<feature type="region of interest" description="Disordered" evidence="1">
    <location>
        <begin position="1"/>
        <end position="39"/>
    </location>
</feature>
<proteinExistence type="predicted"/>
<evidence type="ECO:0000256" key="1">
    <source>
        <dbReference type="SAM" id="MobiDB-lite"/>
    </source>
</evidence>
<evidence type="ECO:0000313" key="2">
    <source>
        <dbReference type="EMBL" id="MQL98402.1"/>
    </source>
</evidence>
<organism evidence="2 3">
    <name type="scientific">Colocasia esculenta</name>
    <name type="common">Wild taro</name>
    <name type="synonym">Arum esculentum</name>
    <dbReference type="NCBI Taxonomy" id="4460"/>
    <lineage>
        <taxon>Eukaryota</taxon>
        <taxon>Viridiplantae</taxon>
        <taxon>Streptophyta</taxon>
        <taxon>Embryophyta</taxon>
        <taxon>Tracheophyta</taxon>
        <taxon>Spermatophyta</taxon>
        <taxon>Magnoliopsida</taxon>
        <taxon>Liliopsida</taxon>
        <taxon>Araceae</taxon>
        <taxon>Aroideae</taxon>
        <taxon>Colocasieae</taxon>
        <taxon>Colocasia</taxon>
    </lineage>
</organism>
<feature type="compositionally biased region" description="Low complexity" evidence="1">
    <location>
        <begin position="23"/>
        <end position="34"/>
    </location>
</feature>
<dbReference type="Proteomes" id="UP000652761">
    <property type="component" value="Unassembled WGS sequence"/>
</dbReference>
<reference evidence="2" key="1">
    <citation type="submission" date="2017-07" db="EMBL/GenBank/DDBJ databases">
        <title>Taro Niue Genome Assembly and Annotation.</title>
        <authorList>
            <person name="Atibalentja N."/>
            <person name="Keating K."/>
            <person name="Fields C.J."/>
        </authorList>
    </citation>
    <scope>NUCLEOTIDE SEQUENCE</scope>
    <source>
        <strain evidence="2">Niue_2</strain>
        <tissue evidence="2">Leaf</tissue>
    </source>
</reference>